<proteinExistence type="predicted"/>
<feature type="compositionally biased region" description="Polar residues" evidence="1">
    <location>
        <begin position="229"/>
        <end position="243"/>
    </location>
</feature>
<name>A0A4U5M6K2_STECR</name>
<gene>
    <name evidence="2" type="ORF">L596_025018</name>
</gene>
<evidence type="ECO:0000313" key="2">
    <source>
        <dbReference type="EMBL" id="TKR64498.1"/>
    </source>
</evidence>
<feature type="region of interest" description="Disordered" evidence="1">
    <location>
        <begin position="290"/>
        <end position="312"/>
    </location>
</feature>
<comment type="caution">
    <text evidence="2">The sequence shown here is derived from an EMBL/GenBank/DDBJ whole genome shotgun (WGS) entry which is preliminary data.</text>
</comment>
<accession>A0A4U5M6K2</accession>
<dbReference type="OrthoDB" id="5877226at2759"/>
<organism evidence="2 3">
    <name type="scientific">Steinernema carpocapsae</name>
    <name type="common">Entomopathogenic nematode</name>
    <dbReference type="NCBI Taxonomy" id="34508"/>
    <lineage>
        <taxon>Eukaryota</taxon>
        <taxon>Metazoa</taxon>
        <taxon>Ecdysozoa</taxon>
        <taxon>Nematoda</taxon>
        <taxon>Chromadorea</taxon>
        <taxon>Rhabditida</taxon>
        <taxon>Tylenchina</taxon>
        <taxon>Panagrolaimomorpha</taxon>
        <taxon>Strongyloidoidea</taxon>
        <taxon>Steinernematidae</taxon>
        <taxon>Steinernema</taxon>
    </lineage>
</organism>
<reference evidence="2 3" key="2">
    <citation type="journal article" date="2019" name="G3 (Bethesda)">
        <title>Hybrid Assembly of the Genome of the Entomopathogenic Nematode Steinernema carpocapsae Identifies the X-Chromosome.</title>
        <authorList>
            <person name="Serra L."/>
            <person name="Macchietto M."/>
            <person name="Macias-Munoz A."/>
            <person name="McGill C.J."/>
            <person name="Rodriguez I.M."/>
            <person name="Rodriguez B."/>
            <person name="Murad R."/>
            <person name="Mortazavi A."/>
        </authorList>
    </citation>
    <scope>NUCLEOTIDE SEQUENCE [LARGE SCALE GENOMIC DNA]</scope>
    <source>
        <strain evidence="2 3">ALL</strain>
    </source>
</reference>
<reference evidence="2 3" key="1">
    <citation type="journal article" date="2015" name="Genome Biol.">
        <title>Comparative genomics of Steinernema reveals deeply conserved gene regulatory networks.</title>
        <authorList>
            <person name="Dillman A.R."/>
            <person name="Macchietto M."/>
            <person name="Porter C.F."/>
            <person name="Rogers A."/>
            <person name="Williams B."/>
            <person name="Antoshechkin I."/>
            <person name="Lee M.M."/>
            <person name="Goodwin Z."/>
            <person name="Lu X."/>
            <person name="Lewis E.E."/>
            <person name="Goodrich-Blair H."/>
            <person name="Stock S.P."/>
            <person name="Adams B.J."/>
            <person name="Sternberg P.W."/>
            <person name="Mortazavi A."/>
        </authorList>
    </citation>
    <scope>NUCLEOTIDE SEQUENCE [LARGE SCALE GENOMIC DNA]</scope>
    <source>
        <strain evidence="2 3">ALL</strain>
    </source>
</reference>
<protein>
    <submittedName>
        <fullName evidence="2">Uncharacterized protein</fullName>
    </submittedName>
</protein>
<sequence>MLIFTLLHTSAVNNDNRRGDFEEELEAADLCSKFTIRKEIRELSNEEIKELLEAIGGVKDAPNCTTVAESMDTVLYLANVSFPFPYWDFRLDSLNPFESAFLESMRQSPLSTSNNFWLSKYLYEAEKKDPDSFSDSELLELKNQAQQWVHVLQLGNIWTAMMNVMVEEFIADNVTESYDTKSAWLYKDPSSVQCYGKTKIGGKCSSSEMCYQGGCLKGYCRSYSEFPEPNNQNKTEFNKTKNLPSVPDTKVNKNQSKTTQPPSTTTPTTLITVPKEDPLKDLAIVQEAKMTPEDPTAQSKTRNRPKSTLLPSTTVTLEGHPKFRYRNRKILSWSDSPDFPAAYFSITVIEGKLRNKKRTQRRANGFRVETTGNNVPQGYNHVLEGLQASDTNAIVRVLSPAHILPFVEFRLNVFNKRDEKCHQRCLSSTRKGHYRRCKRDIIRLTMYESYSDPVQWYTNEKDALATQWIGRGYYRRRKLDYLLFRCNA</sequence>
<dbReference type="EMBL" id="AZBU02000009">
    <property type="protein sequence ID" value="TKR64498.1"/>
    <property type="molecule type" value="Genomic_DNA"/>
</dbReference>
<feature type="region of interest" description="Disordered" evidence="1">
    <location>
        <begin position="228"/>
        <end position="271"/>
    </location>
</feature>
<evidence type="ECO:0000256" key="1">
    <source>
        <dbReference type="SAM" id="MobiDB-lite"/>
    </source>
</evidence>
<dbReference type="AlphaFoldDB" id="A0A4U5M6K2"/>
<keyword evidence="3" id="KW-1185">Reference proteome</keyword>
<feature type="compositionally biased region" description="Low complexity" evidence="1">
    <location>
        <begin position="258"/>
        <end position="271"/>
    </location>
</feature>
<dbReference type="SUPFAM" id="SSF48056">
    <property type="entry name" value="Di-copper centre-containing domain"/>
    <property type="match status" value="1"/>
</dbReference>
<dbReference type="Proteomes" id="UP000298663">
    <property type="component" value="Unassembled WGS sequence"/>
</dbReference>
<dbReference type="InterPro" id="IPR008922">
    <property type="entry name" value="Di-copper_centre_dom_sf"/>
</dbReference>
<evidence type="ECO:0000313" key="3">
    <source>
        <dbReference type="Proteomes" id="UP000298663"/>
    </source>
</evidence>